<dbReference type="AlphaFoldDB" id="A0A8B6G2Y4"/>
<evidence type="ECO:0000256" key="1">
    <source>
        <dbReference type="ARBA" id="ARBA00004175"/>
    </source>
</evidence>
<evidence type="ECO:0000256" key="4">
    <source>
        <dbReference type="ARBA" id="ARBA00023298"/>
    </source>
</evidence>
<organism evidence="6 7">
    <name type="scientific">Mytilus galloprovincialis</name>
    <name type="common">Mediterranean mussel</name>
    <dbReference type="NCBI Taxonomy" id="29158"/>
    <lineage>
        <taxon>Eukaryota</taxon>
        <taxon>Metazoa</taxon>
        <taxon>Spiralia</taxon>
        <taxon>Lophotrochozoa</taxon>
        <taxon>Mollusca</taxon>
        <taxon>Bivalvia</taxon>
        <taxon>Autobranchia</taxon>
        <taxon>Pteriomorphia</taxon>
        <taxon>Mytilida</taxon>
        <taxon>Mytiloidea</taxon>
        <taxon>Mytilidae</taxon>
        <taxon>Mytilinae</taxon>
        <taxon>Mytilus</taxon>
    </lineage>
</organism>
<dbReference type="GO" id="GO:0015267">
    <property type="term" value="F:channel activity"/>
    <property type="evidence" value="ECO:0007669"/>
    <property type="project" value="InterPro"/>
</dbReference>
<dbReference type="OrthoDB" id="6132998at2759"/>
<feature type="non-terminal residue" evidence="6">
    <location>
        <position position="1"/>
    </location>
</feature>
<dbReference type="GO" id="GO:0051715">
    <property type="term" value="P:cytolysis in another organism"/>
    <property type="evidence" value="ECO:0007669"/>
    <property type="project" value="InterPro"/>
</dbReference>
<evidence type="ECO:0000256" key="2">
    <source>
        <dbReference type="ARBA" id="ARBA00004532"/>
    </source>
</evidence>
<dbReference type="Pfam" id="PF06369">
    <property type="entry name" value="Anemone_cytotox"/>
    <property type="match status" value="1"/>
</dbReference>
<evidence type="ECO:0000256" key="3">
    <source>
        <dbReference type="ARBA" id="ARBA00022537"/>
    </source>
</evidence>
<comment type="caution">
    <text evidence="6">The sequence shown here is derived from an EMBL/GenBank/DDBJ whole genome shotgun (WGS) entry which is preliminary data.</text>
</comment>
<dbReference type="PANTHER" id="PTHR40388">
    <property type="entry name" value="BRYOPORIN"/>
    <property type="match status" value="1"/>
</dbReference>
<proteinExistence type="predicted"/>
<dbReference type="Proteomes" id="UP000596742">
    <property type="component" value="Unassembled WGS sequence"/>
</dbReference>
<evidence type="ECO:0000313" key="6">
    <source>
        <dbReference type="EMBL" id="VDI57896.1"/>
    </source>
</evidence>
<reference evidence="6" key="1">
    <citation type="submission" date="2018-11" db="EMBL/GenBank/DDBJ databases">
        <authorList>
            <person name="Alioto T."/>
            <person name="Alioto T."/>
        </authorList>
    </citation>
    <scope>NUCLEOTIDE SEQUENCE</scope>
</reference>
<dbReference type="GO" id="GO:0042151">
    <property type="term" value="C:nematocyst"/>
    <property type="evidence" value="ECO:0007669"/>
    <property type="project" value="UniProtKB-SubCell"/>
</dbReference>
<dbReference type="GO" id="GO:0046931">
    <property type="term" value="P:pore complex assembly"/>
    <property type="evidence" value="ECO:0007669"/>
    <property type="project" value="InterPro"/>
</dbReference>
<keyword evidence="4" id="KW-1053">Target membrane</keyword>
<dbReference type="InterPro" id="IPR015926">
    <property type="entry name" value="Cytolysin/lectin"/>
</dbReference>
<sequence>IGHKHKAGVTGTTGVVSYLIAQTNLRMVIMWSAPYNFDFFDNRLAVGFVTSEDVADIYNRMYYGNDTAFSRDIYSRNCNIITKERGVFTIQGIMGTSHKSKVEVKIVEKYQNPA</sequence>
<name>A0A8B6G2Y4_MYTGA</name>
<dbReference type="InterPro" id="IPR009104">
    <property type="entry name" value="Anemon_actinoporin-like"/>
</dbReference>
<evidence type="ECO:0000256" key="5">
    <source>
        <dbReference type="ARBA" id="ARBA00023331"/>
    </source>
</evidence>
<protein>
    <submittedName>
        <fullName evidence="6">Uncharacterized protein</fullName>
    </submittedName>
</protein>
<keyword evidence="7" id="KW-1185">Reference proteome</keyword>
<dbReference type="InterPro" id="IPR050677">
    <property type="entry name" value="Actinoporin_PFT"/>
</dbReference>
<dbReference type="GO" id="GO:0044218">
    <property type="term" value="C:other organism cell membrane"/>
    <property type="evidence" value="ECO:0007669"/>
    <property type="project" value="UniProtKB-KW"/>
</dbReference>
<evidence type="ECO:0000313" key="7">
    <source>
        <dbReference type="Proteomes" id="UP000596742"/>
    </source>
</evidence>
<dbReference type="Gene3D" id="2.60.270.20">
    <property type="entry name" value="Cytolysin/lectin"/>
    <property type="match status" value="1"/>
</dbReference>
<comment type="subcellular location">
    <subcellularLocation>
        <location evidence="2">Nematocyst</location>
    </subcellularLocation>
    <subcellularLocation>
        <location evidence="1">Target cell membrane</location>
    </subcellularLocation>
</comment>
<accession>A0A8B6G2Y4</accession>
<dbReference type="EMBL" id="UYJE01007777">
    <property type="protein sequence ID" value="VDI57896.1"/>
    <property type="molecule type" value="Genomic_DNA"/>
</dbReference>
<dbReference type="PANTHER" id="PTHR40388:SF1">
    <property type="entry name" value="BRYOPORIN"/>
    <property type="match status" value="1"/>
</dbReference>
<gene>
    <name evidence="6" type="ORF">MGAL_10B003406</name>
</gene>
<dbReference type="GO" id="GO:0046930">
    <property type="term" value="C:pore complex"/>
    <property type="evidence" value="ECO:0007669"/>
    <property type="project" value="InterPro"/>
</dbReference>
<keyword evidence="3" id="KW-1052">Target cell membrane</keyword>
<keyword evidence="5" id="KW-0166">Nematocyst</keyword>
<dbReference type="GO" id="GO:0006812">
    <property type="term" value="P:monoatomic cation transport"/>
    <property type="evidence" value="ECO:0007669"/>
    <property type="project" value="InterPro"/>
</dbReference>
<keyword evidence="4" id="KW-0472">Membrane</keyword>
<dbReference type="SUPFAM" id="SSF63724">
    <property type="entry name" value="Cytolysin/lectin"/>
    <property type="match status" value="1"/>
</dbReference>